<evidence type="ECO:0000256" key="1">
    <source>
        <dbReference type="SAM" id="MobiDB-lite"/>
    </source>
</evidence>
<evidence type="ECO:0000313" key="2">
    <source>
        <dbReference type="EMBL" id="KAK6128339.1"/>
    </source>
</evidence>
<evidence type="ECO:0000313" key="3">
    <source>
        <dbReference type="EMBL" id="KAK6153064.1"/>
    </source>
</evidence>
<dbReference type="PANTHER" id="PTHR33095:SF23">
    <property type="entry name" value="DUF1645 FAMILY PROTEIN"/>
    <property type="match status" value="1"/>
</dbReference>
<sequence length="267" mass="29820">MNSSQEDVYVCPSFNSYSSDRLAEIAERVAVERSNDADERGAGDDDFEFALVREDVEILAEELFIDGQVRQVFPVFNRDLLLDNDGESSNCRESKVLDSSIAVPLSKLFIEEDHERDYPPSCSSSEADELENIPAGTYCVWRPKIADSPLPSQCRKSKSTGSASKRWKFRDLLRRCKSDGKDSFVFLTPKHKEEKSDKLIQASKNANGKGSCSATGGTGSPSAHEAFYVRNKAMKEGDKKKSYLPYRQDLVGLFANVNGLSRSFTHF</sequence>
<evidence type="ECO:0000313" key="4">
    <source>
        <dbReference type="Proteomes" id="UP001318860"/>
    </source>
</evidence>
<organism evidence="3 4">
    <name type="scientific">Rehmannia glutinosa</name>
    <name type="common">Chinese foxglove</name>
    <dbReference type="NCBI Taxonomy" id="99300"/>
    <lineage>
        <taxon>Eukaryota</taxon>
        <taxon>Viridiplantae</taxon>
        <taxon>Streptophyta</taxon>
        <taxon>Embryophyta</taxon>
        <taxon>Tracheophyta</taxon>
        <taxon>Spermatophyta</taxon>
        <taxon>Magnoliopsida</taxon>
        <taxon>eudicotyledons</taxon>
        <taxon>Gunneridae</taxon>
        <taxon>Pentapetalae</taxon>
        <taxon>asterids</taxon>
        <taxon>lamiids</taxon>
        <taxon>Lamiales</taxon>
        <taxon>Orobanchaceae</taxon>
        <taxon>Rehmannieae</taxon>
        <taxon>Rehmannia</taxon>
    </lineage>
</organism>
<feature type="region of interest" description="Disordered" evidence="1">
    <location>
        <begin position="202"/>
        <end position="222"/>
    </location>
</feature>
<dbReference type="EMBL" id="JABTTQ020001760">
    <property type="protein sequence ID" value="KAK6128339.1"/>
    <property type="molecule type" value="Genomic_DNA"/>
</dbReference>
<reference evidence="3" key="2">
    <citation type="submission" date="2024-01" db="EMBL/GenBank/DDBJ databases">
        <authorList>
            <person name="Ma L."/>
        </authorList>
    </citation>
    <scope>NUCLEOTIDE SEQUENCE</scope>
    <source>
        <strain evidence="3">DH-2019</strain>
        <tissue evidence="3">Leaves</tissue>
    </source>
</reference>
<feature type="compositionally biased region" description="Polar residues" evidence="1">
    <location>
        <begin position="202"/>
        <end position="215"/>
    </location>
</feature>
<dbReference type="InterPro" id="IPR012442">
    <property type="entry name" value="DUF1645_plant"/>
</dbReference>
<protein>
    <submittedName>
        <fullName evidence="3">Uncharacterized protein</fullName>
    </submittedName>
</protein>
<reference evidence="3 4" key="1">
    <citation type="journal article" date="2021" name="Comput. Struct. Biotechnol. J.">
        <title>De novo genome assembly of the potent medicinal plant Rehmannia glutinosa using nanopore technology.</title>
        <authorList>
            <person name="Ma L."/>
            <person name="Dong C."/>
            <person name="Song C."/>
            <person name="Wang X."/>
            <person name="Zheng X."/>
            <person name="Niu Y."/>
            <person name="Chen S."/>
            <person name="Feng W."/>
        </authorList>
    </citation>
    <scope>NUCLEOTIDE SEQUENCE [LARGE SCALE GENOMIC DNA]</scope>
    <source>
        <strain evidence="3">DH-2019</strain>
    </source>
</reference>
<dbReference type="Pfam" id="PF07816">
    <property type="entry name" value="DUF1645"/>
    <property type="match status" value="1"/>
</dbReference>
<proteinExistence type="predicted"/>
<comment type="caution">
    <text evidence="3">The sequence shown here is derived from an EMBL/GenBank/DDBJ whole genome shotgun (WGS) entry which is preliminary data.</text>
</comment>
<name>A0ABR0X3J0_REHGL</name>
<dbReference type="Proteomes" id="UP001318860">
    <property type="component" value="Unassembled WGS sequence"/>
</dbReference>
<accession>A0ABR0X3J0</accession>
<dbReference type="PANTHER" id="PTHR33095">
    <property type="entry name" value="OS07G0619500 PROTEIN"/>
    <property type="match status" value="1"/>
</dbReference>
<keyword evidence="4" id="KW-1185">Reference proteome</keyword>
<gene>
    <name evidence="3" type="ORF">DH2020_012703</name>
    <name evidence="2" type="ORF">DH2020_037926</name>
</gene>
<dbReference type="EMBL" id="JABTTQ020000006">
    <property type="protein sequence ID" value="KAK6153064.1"/>
    <property type="molecule type" value="Genomic_DNA"/>
</dbReference>